<dbReference type="eggNOG" id="ENOG502RK3A">
    <property type="taxonomic scope" value="Eukaryota"/>
</dbReference>
<dbReference type="SUPFAM" id="SSF51735">
    <property type="entry name" value="NAD(P)-binding Rossmann-fold domains"/>
    <property type="match status" value="1"/>
</dbReference>
<gene>
    <name evidence="2" type="ORF">BAUCODRAFT_199647</name>
</gene>
<proteinExistence type="predicted"/>
<evidence type="ECO:0000313" key="3">
    <source>
        <dbReference type="Proteomes" id="UP000011761"/>
    </source>
</evidence>
<evidence type="ECO:0000313" key="2">
    <source>
        <dbReference type="EMBL" id="EMD01162.1"/>
    </source>
</evidence>
<dbReference type="KEGG" id="bcom:BAUCODRAFT_199647"/>
<reference evidence="2 3" key="1">
    <citation type="journal article" date="2012" name="PLoS Pathog.">
        <title>Diverse lifestyles and strategies of plant pathogenesis encoded in the genomes of eighteen Dothideomycetes fungi.</title>
        <authorList>
            <person name="Ohm R.A."/>
            <person name="Feau N."/>
            <person name="Henrissat B."/>
            <person name="Schoch C.L."/>
            <person name="Horwitz B.A."/>
            <person name="Barry K.W."/>
            <person name="Condon B.J."/>
            <person name="Copeland A.C."/>
            <person name="Dhillon B."/>
            <person name="Glaser F."/>
            <person name="Hesse C.N."/>
            <person name="Kosti I."/>
            <person name="LaButti K."/>
            <person name="Lindquist E.A."/>
            <person name="Lucas S."/>
            <person name="Salamov A.A."/>
            <person name="Bradshaw R.E."/>
            <person name="Ciuffetti L."/>
            <person name="Hamelin R.C."/>
            <person name="Kema G.H.J."/>
            <person name="Lawrence C."/>
            <person name="Scott J.A."/>
            <person name="Spatafora J.W."/>
            <person name="Turgeon B.G."/>
            <person name="de Wit P.J.G.M."/>
            <person name="Zhong S."/>
            <person name="Goodwin S.B."/>
            <person name="Grigoriev I.V."/>
        </authorList>
    </citation>
    <scope>NUCLEOTIDE SEQUENCE [LARGE SCALE GENOMIC DNA]</scope>
    <source>
        <strain evidence="2 3">UAMH 10762</strain>
    </source>
</reference>
<dbReference type="Pfam" id="PF05368">
    <property type="entry name" value="NmrA"/>
    <property type="match status" value="1"/>
</dbReference>
<dbReference type="PANTHER" id="PTHR43162">
    <property type="match status" value="1"/>
</dbReference>
<dbReference type="AlphaFoldDB" id="M2MW12"/>
<dbReference type="EMBL" id="KB445550">
    <property type="protein sequence ID" value="EMD01162.1"/>
    <property type="molecule type" value="Genomic_DNA"/>
</dbReference>
<dbReference type="InterPro" id="IPR036291">
    <property type="entry name" value="NAD(P)-bd_dom_sf"/>
</dbReference>
<protein>
    <recommendedName>
        <fullName evidence="1">NmrA-like domain-containing protein</fullName>
    </recommendedName>
</protein>
<dbReference type="InterPro" id="IPR008030">
    <property type="entry name" value="NmrA-like"/>
</dbReference>
<dbReference type="PANTHER" id="PTHR43162:SF1">
    <property type="entry name" value="PRESTALK A DIFFERENTIATION PROTEIN A"/>
    <property type="match status" value="1"/>
</dbReference>
<feature type="domain" description="NmrA-like" evidence="1">
    <location>
        <begin position="4"/>
        <end position="243"/>
    </location>
</feature>
<organism evidence="2 3">
    <name type="scientific">Baudoinia panamericana (strain UAMH 10762)</name>
    <name type="common">Angels' share fungus</name>
    <name type="synonym">Baudoinia compniacensis (strain UAMH 10762)</name>
    <dbReference type="NCBI Taxonomy" id="717646"/>
    <lineage>
        <taxon>Eukaryota</taxon>
        <taxon>Fungi</taxon>
        <taxon>Dikarya</taxon>
        <taxon>Ascomycota</taxon>
        <taxon>Pezizomycotina</taxon>
        <taxon>Dothideomycetes</taxon>
        <taxon>Dothideomycetidae</taxon>
        <taxon>Mycosphaerellales</taxon>
        <taxon>Teratosphaeriaceae</taxon>
        <taxon>Baudoinia</taxon>
    </lineage>
</organism>
<dbReference type="GeneID" id="19109632"/>
<dbReference type="RefSeq" id="XP_007672346.1">
    <property type="nucleotide sequence ID" value="XM_007674156.1"/>
</dbReference>
<name>M2MW12_BAUPA</name>
<keyword evidence="3" id="KW-1185">Reference proteome</keyword>
<dbReference type="OMA" id="RDLRLMY"/>
<sequence>MAEHSILITAAGGHIGSQLVPQLLDGGSVKLVLPTSNAERLSKGLPSSATDDNVAVEEGRIQDPQWIQTLFEKHNVGSVFLCLTGQDELFTTLNIFDAMQRAGTVKTLVYLSACGDFISNEGLPFVMRVCSAGHVLVKPLIEQKLAHAGFPWKTVVIGPTLFMSNDERSRGSLMKEGYFDEPLGEVGVSRVNTSDIALGVRDAILNPEKWAGKKIMIGSLRRYTGAEICELWGQTLGRDVRICGSDEKSMLDFENRLEVKVSGGKTDVVTGWGRDLRLMYEVFAKVGFGMNEEEYKEQVELLGQEPVNYEEWVTKTGSSWKSG</sequence>
<dbReference type="OrthoDB" id="3539286at2759"/>
<accession>M2MW12</accession>
<dbReference type="Gene3D" id="3.40.50.720">
    <property type="entry name" value="NAD(P)-binding Rossmann-like Domain"/>
    <property type="match status" value="1"/>
</dbReference>
<dbReference type="HOGENOM" id="CLU_836888_0_0_1"/>
<evidence type="ECO:0000259" key="1">
    <source>
        <dbReference type="Pfam" id="PF05368"/>
    </source>
</evidence>
<dbReference type="Proteomes" id="UP000011761">
    <property type="component" value="Unassembled WGS sequence"/>
</dbReference>
<dbReference type="InterPro" id="IPR051604">
    <property type="entry name" value="Ergot_Alk_Oxidoreductase"/>
</dbReference>